<evidence type="ECO:0000313" key="4">
    <source>
        <dbReference type="Proteomes" id="UP000054321"/>
    </source>
</evidence>
<protein>
    <recommendedName>
        <fullName evidence="2">Nephrocystin 3-like N-terminal domain-containing protein</fullName>
    </recommendedName>
</protein>
<dbReference type="OrthoDB" id="195446at2759"/>
<reference evidence="4" key="2">
    <citation type="submission" date="2015-01" db="EMBL/GenBank/DDBJ databases">
        <title>Evolutionary Origins and Diversification of the Mycorrhizal Mutualists.</title>
        <authorList>
            <consortium name="DOE Joint Genome Institute"/>
            <consortium name="Mycorrhizal Genomics Consortium"/>
            <person name="Kohler A."/>
            <person name="Kuo A."/>
            <person name="Nagy L.G."/>
            <person name="Floudas D."/>
            <person name="Copeland A."/>
            <person name="Barry K.W."/>
            <person name="Cichocki N."/>
            <person name="Veneault-Fourrey C."/>
            <person name="LaButti K."/>
            <person name="Lindquist E.A."/>
            <person name="Lipzen A."/>
            <person name="Lundell T."/>
            <person name="Morin E."/>
            <person name="Murat C."/>
            <person name="Riley R."/>
            <person name="Ohm R."/>
            <person name="Sun H."/>
            <person name="Tunlid A."/>
            <person name="Henrissat B."/>
            <person name="Grigoriev I.V."/>
            <person name="Hibbett D.S."/>
            <person name="Martin F."/>
        </authorList>
    </citation>
    <scope>NUCLEOTIDE SEQUENCE [LARGE SCALE GENOMIC DNA]</scope>
    <source>
        <strain evidence="4">Zn</strain>
    </source>
</reference>
<name>A0A0C3I1L6_OIDMZ</name>
<dbReference type="SUPFAM" id="SSF52540">
    <property type="entry name" value="P-loop containing nucleoside triphosphate hydrolases"/>
    <property type="match status" value="1"/>
</dbReference>
<dbReference type="PANTHER" id="PTHR10039:SF15">
    <property type="entry name" value="NACHT DOMAIN-CONTAINING PROTEIN"/>
    <property type="match status" value="1"/>
</dbReference>
<dbReference type="HOGENOM" id="CLU_000288_34_5_1"/>
<dbReference type="InterPro" id="IPR056884">
    <property type="entry name" value="NPHP3-like_N"/>
</dbReference>
<dbReference type="EMBL" id="KN832870">
    <property type="protein sequence ID" value="KIN08970.1"/>
    <property type="molecule type" value="Genomic_DNA"/>
</dbReference>
<keyword evidence="4" id="KW-1185">Reference proteome</keyword>
<dbReference type="AlphaFoldDB" id="A0A0C3I1L6"/>
<feature type="domain" description="Nephrocystin 3-like N-terminal" evidence="2">
    <location>
        <begin position="37"/>
        <end position="198"/>
    </location>
</feature>
<dbReference type="InParanoid" id="A0A0C3I1L6"/>
<proteinExistence type="predicted"/>
<dbReference type="Proteomes" id="UP000054321">
    <property type="component" value="Unassembled WGS sequence"/>
</dbReference>
<dbReference type="Gene3D" id="3.40.50.300">
    <property type="entry name" value="P-loop containing nucleotide triphosphate hydrolases"/>
    <property type="match status" value="1"/>
</dbReference>
<dbReference type="STRING" id="913774.A0A0C3I1L6"/>
<evidence type="ECO:0000313" key="3">
    <source>
        <dbReference type="EMBL" id="KIN08970.1"/>
    </source>
</evidence>
<evidence type="ECO:0000259" key="2">
    <source>
        <dbReference type="Pfam" id="PF24883"/>
    </source>
</evidence>
<dbReference type="Pfam" id="PF24883">
    <property type="entry name" value="NPHP3_N"/>
    <property type="match status" value="1"/>
</dbReference>
<dbReference type="InterPro" id="IPR027417">
    <property type="entry name" value="P-loop_NTPase"/>
</dbReference>
<evidence type="ECO:0000256" key="1">
    <source>
        <dbReference type="ARBA" id="ARBA00022737"/>
    </source>
</evidence>
<sequence length="300" mass="33639">RELNPSTDKECLDIMAWLSPLDFWKKQNDVFVKRQEGTGEWILDSKEFNDWLFGSGTTLWFPGIPGAGKTVLASIVVNHLREQLKNDASIGIVCIYCNYKEEHIQSPVNLIASLWAQLVQNSGSLSGEVKDLYRTHIRQHSSPTLSDMSKILQSEIGRYSKIFVVVDALDECPESNRSAMLKELRALQPTINLLVTSRFLDSIANDFEGATRLEISASAKDVQTYAIGRISREQRLSRLIGKDAALGKAIVETVVGNSKKMYEVLHYHINWSLPSYLYAKYISQVLTSSASYGLPGYEGN</sequence>
<accession>A0A0C3I1L6</accession>
<dbReference type="PANTHER" id="PTHR10039">
    <property type="entry name" value="AMELOGENIN"/>
    <property type="match status" value="1"/>
</dbReference>
<keyword evidence="1" id="KW-0677">Repeat</keyword>
<organism evidence="3 4">
    <name type="scientific">Oidiodendron maius (strain Zn)</name>
    <dbReference type="NCBI Taxonomy" id="913774"/>
    <lineage>
        <taxon>Eukaryota</taxon>
        <taxon>Fungi</taxon>
        <taxon>Dikarya</taxon>
        <taxon>Ascomycota</taxon>
        <taxon>Pezizomycotina</taxon>
        <taxon>Leotiomycetes</taxon>
        <taxon>Leotiomycetes incertae sedis</taxon>
        <taxon>Myxotrichaceae</taxon>
        <taxon>Oidiodendron</taxon>
    </lineage>
</organism>
<gene>
    <name evidence="3" type="ORF">OIDMADRAFT_110360</name>
</gene>
<feature type="non-terminal residue" evidence="3">
    <location>
        <position position="1"/>
    </location>
</feature>
<reference evidence="3 4" key="1">
    <citation type="submission" date="2014-04" db="EMBL/GenBank/DDBJ databases">
        <authorList>
            <consortium name="DOE Joint Genome Institute"/>
            <person name="Kuo A."/>
            <person name="Martino E."/>
            <person name="Perotto S."/>
            <person name="Kohler A."/>
            <person name="Nagy L.G."/>
            <person name="Floudas D."/>
            <person name="Copeland A."/>
            <person name="Barry K.W."/>
            <person name="Cichocki N."/>
            <person name="Veneault-Fourrey C."/>
            <person name="LaButti K."/>
            <person name="Lindquist E.A."/>
            <person name="Lipzen A."/>
            <person name="Lundell T."/>
            <person name="Morin E."/>
            <person name="Murat C."/>
            <person name="Sun H."/>
            <person name="Tunlid A."/>
            <person name="Henrissat B."/>
            <person name="Grigoriev I.V."/>
            <person name="Hibbett D.S."/>
            <person name="Martin F."/>
            <person name="Nordberg H.P."/>
            <person name="Cantor M.N."/>
            <person name="Hua S.X."/>
        </authorList>
    </citation>
    <scope>NUCLEOTIDE SEQUENCE [LARGE SCALE GENOMIC DNA]</scope>
    <source>
        <strain evidence="3 4">Zn</strain>
    </source>
</reference>